<keyword evidence="6 8" id="KW-0234">DNA repair</keyword>
<organism evidence="10 11">
    <name type="scientific">Enterococcus hulanensis</name>
    <dbReference type="NCBI Taxonomy" id="2559929"/>
    <lineage>
        <taxon>Bacteria</taxon>
        <taxon>Bacillati</taxon>
        <taxon>Bacillota</taxon>
        <taxon>Bacilli</taxon>
        <taxon>Lactobacillales</taxon>
        <taxon>Enterococcaceae</taxon>
        <taxon>Enterococcus</taxon>
    </lineage>
</organism>
<evidence type="ECO:0000256" key="3">
    <source>
        <dbReference type="ARBA" id="ARBA00022603"/>
    </source>
</evidence>
<evidence type="ECO:0000256" key="6">
    <source>
        <dbReference type="ARBA" id="ARBA00023204"/>
    </source>
</evidence>
<dbReference type="GO" id="GO:0003908">
    <property type="term" value="F:methylated-DNA-[protein]-cysteine S-methyltransferase activity"/>
    <property type="evidence" value="ECO:0007669"/>
    <property type="project" value="UniProtKB-EC"/>
</dbReference>
<dbReference type="InterPro" id="IPR023546">
    <property type="entry name" value="MGMT"/>
</dbReference>
<dbReference type="GO" id="GO:0032259">
    <property type="term" value="P:methylation"/>
    <property type="evidence" value="ECO:0007669"/>
    <property type="project" value="UniProtKB-KW"/>
</dbReference>
<dbReference type="PANTHER" id="PTHR10815">
    <property type="entry name" value="METHYLATED-DNA--PROTEIN-CYSTEINE METHYLTRANSFERASE"/>
    <property type="match status" value="1"/>
</dbReference>
<dbReference type="InterPro" id="IPR014048">
    <property type="entry name" value="MethylDNA_cys_MeTrfase_DNA-bd"/>
</dbReference>
<dbReference type="CDD" id="cd06445">
    <property type="entry name" value="ATase"/>
    <property type="match status" value="1"/>
</dbReference>
<dbReference type="PROSITE" id="PS00374">
    <property type="entry name" value="MGMT"/>
    <property type="match status" value="1"/>
</dbReference>
<comment type="similarity">
    <text evidence="8">Belongs to the MGMT family.</text>
</comment>
<dbReference type="SUPFAM" id="SSF46767">
    <property type="entry name" value="Methylated DNA-protein cysteine methyltransferase, C-terminal domain"/>
    <property type="match status" value="1"/>
</dbReference>
<dbReference type="PANTHER" id="PTHR10815:SF5">
    <property type="entry name" value="METHYLATED-DNA--PROTEIN-CYSTEINE METHYLTRANSFERASE"/>
    <property type="match status" value="1"/>
</dbReference>
<keyword evidence="3 8" id="KW-0489">Methyltransferase</keyword>
<feature type="domain" description="Methylated-DNA-[protein]-cysteine S-methyltransferase DNA binding" evidence="9">
    <location>
        <begin position="67"/>
        <end position="150"/>
    </location>
</feature>
<evidence type="ECO:0000259" key="9">
    <source>
        <dbReference type="Pfam" id="PF01035"/>
    </source>
</evidence>
<accession>A0ABU3F5Q9</accession>
<comment type="subcellular location">
    <subcellularLocation>
        <location evidence="8">Cytoplasm</location>
    </subcellularLocation>
</comment>
<comment type="miscellaneous">
    <text evidence="8">This enzyme catalyzes only one turnover and therefore is not strictly catalytic. According to one definition, an enzyme is a biocatalyst that acts repeatedly and over many reaction cycles.</text>
</comment>
<dbReference type="Gene3D" id="3.30.160.70">
    <property type="entry name" value="Methylated DNA-protein cysteine methyltransferase domain"/>
    <property type="match status" value="1"/>
</dbReference>
<evidence type="ECO:0000313" key="11">
    <source>
        <dbReference type="Proteomes" id="UP001252875"/>
    </source>
</evidence>
<proteinExistence type="inferred from homology"/>
<keyword evidence="2 8" id="KW-0963">Cytoplasm</keyword>
<evidence type="ECO:0000256" key="8">
    <source>
        <dbReference type="HAMAP-Rule" id="MF_00772"/>
    </source>
</evidence>
<reference evidence="10 11" key="1">
    <citation type="submission" date="2023-03" db="EMBL/GenBank/DDBJ databases">
        <authorList>
            <person name="Shen W."/>
            <person name="Cai J."/>
        </authorList>
    </citation>
    <scope>NUCLEOTIDE SEQUENCE [LARGE SCALE GENOMIC DNA]</scope>
    <source>
        <strain evidence="10 11">D6-4</strain>
    </source>
</reference>
<dbReference type="Gene3D" id="1.10.10.10">
    <property type="entry name" value="Winged helix-like DNA-binding domain superfamily/Winged helix DNA-binding domain"/>
    <property type="match status" value="1"/>
</dbReference>
<dbReference type="HAMAP" id="MF_00772">
    <property type="entry name" value="OGT"/>
    <property type="match status" value="1"/>
</dbReference>
<protein>
    <recommendedName>
        <fullName evidence="8">Methylated-DNA--protein-cysteine methyltransferase</fullName>
        <ecNumber evidence="8">2.1.1.63</ecNumber>
    </recommendedName>
    <alternativeName>
        <fullName evidence="8">6-O-methylguanine-DNA methyltransferase</fullName>
        <shortName evidence="8">MGMT</shortName>
    </alternativeName>
    <alternativeName>
        <fullName evidence="8">O-6-methylguanine-DNA-alkyltransferase</fullName>
    </alternativeName>
</protein>
<name>A0ABU3F5Q9_9ENTE</name>
<evidence type="ECO:0000256" key="1">
    <source>
        <dbReference type="ARBA" id="ARBA00001286"/>
    </source>
</evidence>
<dbReference type="InterPro" id="IPR036388">
    <property type="entry name" value="WH-like_DNA-bd_sf"/>
</dbReference>
<dbReference type="InterPro" id="IPR001497">
    <property type="entry name" value="MethylDNA_cys_MeTrfase_AS"/>
</dbReference>
<sequence length="159" mass="17929">MKFESILGTLWLNADQTALTQVSYTPIEENPLANQEILQTAKKQLLEFLAGDRKVFDVPYIFDVGTDFQQEVWQTLTEIPYGETWSYLDVAQKLQRPKAVRAIGQANRNNPLPIIVPCHRVIGKNGKLVGYSGSSDAGLKIKEQLLIIENPLLQEITLF</sequence>
<evidence type="ECO:0000313" key="10">
    <source>
        <dbReference type="EMBL" id="MDT2602458.1"/>
    </source>
</evidence>
<comment type="catalytic activity">
    <reaction evidence="7 8">
        <text>a 6-O-methyl-2'-deoxyguanosine in DNA + L-cysteinyl-[protein] = S-methyl-L-cysteinyl-[protein] + a 2'-deoxyguanosine in DNA</text>
        <dbReference type="Rhea" id="RHEA:24000"/>
        <dbReference type="Rhea" id="RHEA-COMP:10131"/>
        <dbReference type="Rhea" id="RHEA-COMP:10132"/>
        <dbReference type="Rhea" id="RHEA-COMP:11367"/>
        <dbReference type="Rhea" id="RHEA-COMP:11368"/>
        <dbReference type="ChEBI" id="CHEBI:29950"/>
        <dbReference type="ChEBI" id="CHEBI:82612"/>
        <dbReference type="ChEBI" id="CHEBI:85445"/>
        <dbReference type="ChEBI" id="CHEBI:85448"/>
        <dbReference type="EC" id="2.1.1.63"/>
    </reaction>
</comment>
<dbReference type="NCBIfam" id="TIGR00589">
    <property type="entry name" value="ogt"/>
    <property type="match status" value="1"/>
</dbReference>
<dbReference type="SUPFAM" id="SSF53155">
    <property type="entry name" value="Methylated DNA-protein cysteine methyltransferase domain"/>
    <property type="match status" value="1"/>
</dbReference>
<dbReference type="RefSeq" id="WP_311823675.1">
    <property type="nucleotide sequence ID" value="NZ_JARPYF010000019.1"/>
</dbReference>
<dbReference type="Proteomes" id="UP001252875">
    <property type="component" value="Unassembled WGS sequence"/>
</dbReference>
<dbReference type="EMBL" id="JARPYI010000020">
    <property type="protein sequence ID" value="MDT2602458.1"/>
    <property type="molecule type" value="Genomic_DNA"/>
</dbReference>
<feature type="active site" description="Nucleophile; methyl group acceptor" evidence="8">
    <location>
        <position position="118"/>
    </location>
</feature>
<dbReference type="InterPro" id="IPR036217">
    <property type="entry name" value="MethylDNA_cys_MeTrfase_DNAb"/>
</dbReference>
<dbReference type="InterPro" id="IPR036631">
    <property type="entry name" value="MGMT_N_sf"/>
</dbReference>
<keyword evidence="5 8" id="KW-0227">DNA damage</keyword>
<comment type="catalytic activity">
    <reaction evidence="1 8">
        <text>a 4-O-methyl-thymidine in DNA + L-cysteinyl-[protein] = a thymidine in DNA + S-methyl-L-cysteinyl-[protein]</text>
        <dbReference type="Rhea" id="RHEA:53428"/>
        <dbReference type="Rhea" id="RHEA-COMP:10131"/>
        <dbReference type="Rhea" id="RHEA-COMP:10132"/>
        <dbReference type="Rhea" id="RHEA-COMP:13555"/>
        <dbReference type="Rhea" id="RHEA-COMP:13556"/>
        <dbReference type="ChEBI" id="CHEBI:29950"/>
        <dbReference type="ChEBI" id="CHEBI:82612"/>
        <dbReference type="ChEBI" id="CHEBI:137386"/>
        <dbReference type="ChEBI" id="CHEBI:137387"/>
        <dbReference type="EC" id="2.1.1.63"/>
    </reaction>
</comment>
<evidence type="ECO:0000256" key="7">
    <source>
        <dbReference type="ARBA" id="ARBA00049348"/>
    </source>
</evidence>
<evidence type="ECO:0000256" key="5">
    <source>
        <dbReference type="ARBA" id="ARBA00022763"/>
    </source>
</evidence>
<comment type="caution">
    <text evidence="10">The sequence shown here is derived from an EMBL/GenBank/DDBJ whole genome shotgun (WGS) entry which is preliminary data.</text>
</comment>
<gene>
    <name evidence="10" type="ORF">P7D85_22070</name>
</gene>
<dbReference type="Pfam" id="PF01035">
    <property type="entry name" value="DNA_binding_1"/>
    <property type="match status" value="1"/>
</dbReference>
<evidence type="ECO:0000256" key="4">
    <source>
        <dbReference type="ARBA" id="ARBA00022679"/>
    </source>
</evidence>
<dbReference type="EC" id="2.1.1.63" evidence="8"/>
<evidence type="ECO:0000256" key="2">
    <source>
        <dbReference type="ARBA" id="ARBA00022490"/>
    </source>
</evidence>
<keyword evidence="11" id="KW-1185">Reference proteome</keyword>
<comment type="function">
    <text evidence="8">Involved in the cellular defense against the biological effects of O6-methylguanine (O6-MeG) and O4-methylthymine (O4-MeT) in DNA. Repairs the methylated nucleobase in DNA by stoichiometrically transferring the methyl group to a cysteine residue in the enzyme. This is a suicide reaction: the enzyme is irreversibly inactivated.</text>
</comment>
<keyword evidence="4 8" id="KW-0808">Transferase</keyword>